<feature type="region of interest" description="Disordered" evidence="1">
    <location>
        <begin position="1"/>
        <end position="29"/>
    </location>
</feature>
<organism evidence="2 3">
    <name type="scientific">Athelia psychrophila</name>
    <dbReference type="NCBI Taxonomy" id="1759441"/>
    <lineage>
        <taxon>Eukaryota</taxon>
        <taxon>Fungi</taxon>
        <taxon>Dikarya</taxon>
        <taxon>Basidiomycota</taxon>
        <taxon>Agaricomycotina</taxon>
        <taxon>Agaricomycetes</taxon>
        <taxon>Agaricomycetidae</taxon>
        <taxon>Atheliales</taxon>
        <taxon>Atheliaceae</taxon>
        <taxon>Athelia</taxon>
    </lineage>
</organism>
<feature type="compositionally biased region" description="Basic and acidic residues" evidence="1">
    <location>
        <begin position="418"/>
        <end position="429"/>
    </location>
</feature>
<dbReference type="EMBL" id="KV417758">
    <property type="protein sequence ID" value="KZP07216.1"/>
    <property type="molecule type" value="Genomic_DNA"/>
</dbReference>
<feature type="compositionally biased region" description="Polar residues" evidence="1">
    <location>
        <begin position="193"/>
        <end position="225"/>
    </location>
</feature>
<evidence type="ECO:0000313" key="2">
    <source>
        <dbReference type="EMBL" id="KZP07216.1"/>
    </source>
</evidence>
<accession>A0A167XH36</accession>
<dbReference type="OrthoDB" id="2536714at2759"/>
<feature type="region of interest" description="Disordered" evidence="1">
    <location>
        <begin position="288"/>
        <end position="346"/>
    </location>
</feature>
<feature type="compositionally biased region" description="Polar residues" evidence="1">
    <location>
        <begin position="162"/>
        <end position="174"/>
    </location>
</feature>
<dbReference type="Proteomes" id="UP000076532">
    <property type="component" value="Unassembled WGS sequence"/>
</dbReference>
<proteinExistence type="predicted"/>
<evidence type="ECO:0000313" key="3">
    <source>
        <dbReference type="Proteomes" id="UP000076532"/>
    </source>
</evidence>
<feature type="compositionally biased region" description="Polar residues" evidence="1">
    <location>
        <begin position="257"/>
        <end position="267"/>
    </location>
</feature>
<feature type="region of interest" description="Disordered" evidence="1">
    <location>
        <begin position="543"/>
        <end position="569"/>
    </location>
</feature>
<feature type="compositionally biased region" description="Polar residues" evidence="1">
    <location>
        <begin position="295"/>
        <end position="309"/>
    </location>
</feature>
<sequence>MPTSQSVSPVVPTRKGPPIQHDTHSTGKGGLLGIDCGSFRGPVRCNSESGPDSVIQNRYKGCLDPPFPSTVGLGRDPLQRWETSTTYKRIEDLLREAGYKETRMFTPETERAEAQERKERTLRRAASVRSGIDAVVGFISGLVSRAPSVVADGRVRRPADASGSTTVAVPQQEYSPPPSPLANKRVVDLPRSSIYTHSRPSSPSSLNPTMSTESLNLSPRASSSYRLPRSANATPRPLHQDPYTQSPTRPSRLRPQPSFSSNSAHVPQTYAQASKARLYLRHMASAPSIKPAPHSSLNTSLQRHSSSRYATRGNKRSMTLDDDDLHTGRRGNGEGEEDPSAAPPLPRTWLESVAHAVLFGGTGAHMGSRVRVPADWGLQVADRGRGKRSRGKPDPPRNQKDKGKPKGKDGMPTLANTHAHDDEWGKASGDDGMYTSGSSSEDDDDGELDLARLLVPSKRQNSIRSLRKHLHTPSSRQRLLALPYQRASGNGTRSSAGSMSRRGRGQGRAQDDDGDEDWHSVAAGWDRDGAKAKVAGDLDEGIFFGGDGAAGPRKRTGIAGTWAQRNVEA</sequence>
<feature type="region of interest" description="Disordered" evidence="1">
    <location>
        <begin position="377"/>
        <end position="530"/>
    </location>
</feature>
<dbReference type="AlphaFoldDB" id="A0A167XH36"/>
<feature type="region of interest" description="Disordered" evidence="1">
    <location>
        <begin position="154"/>
        <end position="267"/>
    </location>
</feature>
<protein>
    <submittedName>
        <fullName evidence="2">Uncharacterized protein</fullName>
    </submittedName>
</protein>
<feature type="compositionally biased region" description="Basic and acidic residues" evidence="1">
    <location>
        <begin position="391"/>
        <end position="409"/>
    </location>
</feature>
<evidence type="ECO:0000256" key="1">
    <source>
        <dbReference type="SAM" id="MobiDB-lite"/>
    </source>
</evidence>
<name>A0A167XH36_9AGAM</name>
<reference evidence="2 3" key="1">
    <citation type="journal article" date="2016" name="Mol. Biol. Evol.">
        <title>Comparative Genomics of Early-Diverging Mushroom-Forming Fungi Provides Insights into the Origins of Lignocellulose Decay Capabilities.</title>
        <authorList>
            <person name="Nagy L.G."/>
            <person name="Riley R."/>
            <person name="Tritt A."/>
            <person name="Adam C."/>
            <person name="Daum C."/>
            <person name="Floudas D."/>
            <person name="Sun H."/>
            <person name="Yadav J.S."/>
            <person name="Pangilinan J."/>
            <person name="Larsson K.H."/>
            <person name="Matsuura K."/>
            <person name="Barry K."/>
            <person name="Labutti K."/>
            <person name="Kuo R."/>
            <person name="Ohm R.A."/>
            <person name="Bhattacharya S.S."/>
            <person name="Shirouzu T."/>
            <person name="Yoshinaga Y."/>
            <person name="Martin F.M."/>
            <person name="Grigoriev I.V."/>
            <person name="Hibbett D.S."/>
        </authorList>
    </citation>
    <scope>NUCLEOTIDE SEQUENCE [LARGE SCALE GENOMIC DNA]</scope>
    <source>
        <strain evidence="2 3">CBS 109695</strain>
    </source>
</reference>
<gene>
    <name evidence="2" type="ORF">FIBSPDRAFT_902234</name>
</gene>
<keyword evidence="3" id="KW-1185">Reference proteome</keyword>